<feature type="transmembrane region" description="Helical" evidence="1">
    <location>
        <begin position="6"/>
        <end position="26"/>
    </location>
</feature>
<keyword evidence="1" id="KW-0812">Transmembrane</keyword>
<keyword evidence="1" id="KW-1133">Transmembrane helix</keyword>
<sequence length="59" mass="6480">MDIIVIAIIIVILFSLGSALVGMIRGGQKGSDKMFKSLRLRISLSVFLFILLMFASFMG</sequence>
<accession>A0A382Y913</accession>
<dbReference type="AlphaFoldDB" id="A0A382Y913"/>
<feature type="non-terminal residue" evidence="2">
    <location>
        <position position="59"/>
    </location>
</feature>
<organism evidence="2">
    <name type="scientific">marine metagenome</name>
    <dbReference type="NCBI Taxonomy" id="408172"/>
    <lineage>
        <taxon>unclassified sequences</taxon>
        <taxon>metagenomes</taxon>
        <taxon>ecological metagenomes</taxon>
    </lineage>
</organism>
<feature type="transmembrane region" description="Helical" evidence="1">
    <location>
        <begin position="38"/>
        <end position="58"/>
    </location>
</feature>
<reference evidence="2" key="1">
    <citation type="submission" date="2018-05" db="EMBL/GenBank/DDBJ databases">
        <authorList>
            <person name="Lanie J.A."/>
            <person name="Ng W.-L."/>
            <person name="Kazmierczak K.M."/>
            <person name="Andrzejewski T.M."/>
            <person name="Davidsen T.M."/>
            <person name="Wayne K.J."/>
            <person name="Tettelin H."/>
            <person name="Glass J.I."/>
            <person name="Rusch D."/>
            <person name="Podicherti R."/>
            <person name="Tsui H.-C.T."/>
            <person name="Winkler M.E."/>
        </authorList>
    </citation>
    <scope>NUCLEOTIDE SEQUENCE</scope>
</reference>
<proteinExistence type="predicted"/>
<protein>
    <submittedName>
        <fullName evidence="2">Uncharacterized protein</fullName>
    </submittedName>
</protein>
<evidence type="ECO:0000256" key="1">
    <source>
        <dbReference type="SAM" id="Phobius"/>
    </source>
</evidence>
<evidence type="ECO:0000313" key="2">
    <source>
        <dbReference type="EMBL" id="SVD79753.1"/>
    </source>
</evidence>
<dbReference type="Pfam" id="PF11137">
    <property type="entry name" value="DUF2909"/>
    <property type="match status" value="1"/>
</dbReference>
<dbReference type="NCBIfam" id="NF033233">
    <property type="entry name" value="twin_helix"/>
    <property type="match status" value="1"/>
</dbReference>
<name>A0A382Y913_9ZZZZ</name>
<keyword evidence="1" id="KW-0472">Membrane</keyword>
<dbReference type="InterPro" id="IPR021313">
    <property type="entry name" value="DUF2909"/>
</dbReference>
<gene>
    <name evidence="2" type="ORF">METZ01_LOCUS432607</name>
</gene>
<dbReference type="EMBL" id="UINC01173902">
    <property type="protein sequence ID" value="SVD79753.1"/>
    <property type="molecule type" value="Genomic_DNA"/>
</dbReference>